<dbReference type="PANTHER" id="PTHR38107">
    <property type="match status" value="1"/>
</dbReference>
<dbReference type="InterPro" id="IPR034690">
    <property type="entry name" value="Endolysin_T4_type"/>
</dbReference>
<accession>A0A6J5S6Q1</accession>
<keyword evidence="5 10" id="KW-0378">Hydrolase</keyword>
<comment type="subcellular location">
    <subcellularLocation>
        <location evidence="10">Host cytoplasm</location>
    </subcellularLocation>
    <text evidence="10">The endolysin is cytoplasmic, but can reach the periplasmic space with the help of the holins which disrupt the host cell membrane.</text>
</comment>
<dbReference type="PANTHER" id="PTHR38107:SF3">
    <property type="entry name" value="LYSOZYME RRRD-RELATED"/>
    <property type="match status" value="1"/>
</dbReference>
<evidence type="ECO:0000256" key="5">
    <source>
        <dbReference type="ARBA" id="ARBA00022801"/>
    </source>
</evidence>
<evidence type="ECO:0000256" key="3">
    <source>
        <dbReference type="ARBA" id="ARBA00022612"/>
    </source>
</evidence>
<evidence type="ECO:0000256" key="6">
    <source>
        <dbReference type="ARBA" id="ARBA00022852"/>
    </source>
</evidence>
<keyword evidence="2 10" id="KW-0929">Antimicrobial</keyword>
<name>A0A6J5S6Q1_9CAUD</name>
<keyword evidence="3 10" id="KW-1188">Viral release from host cell</keyword>
<dbReference type="EMBL" id="LR797341">
    <property type="protein sequence ID" value="CAB4204211.1"/>
    <property type="molecule type" value="Genomic_DNA"/>
</dbReference>
<keyword evidence="7 10" id="KW-0578">Host cell lysis by virus</keyword>
<feature type="active site" description="Proton donor/acceptor" evidence="10">
    <location>
        <position position="25"/>
    </location>
</feature>
<dbReference type="GO" id="GO:0030430">
    <property type="term" value="C:host cell cytoplasm"/>
    <property type="evidence" value="ECO:0007669"/>
    <property type="project" value="UniProtKB-SubCell"/>
</dbReference>
<evidence type="ECO:0000256" key="8">
    <source>
        <dbReference type="ARBA" id="ARBA00023200"/>
    </source>
</evidence>
<dbReference type="GO" id="GO:0044659">
    <property type="term" value="P:viral release from host cell by cytolysis"/>
    <property type="evidence" value="ECO:0007669"/>
    <property type="project" value="UniProtKB-UniRule"/>
</dbReference>
<evidence type="ECO:0000256" key="7">
    <source>
        <dbReference type="ARBA" id="ARBA00023142"/>
    </source>
</evidence>
<keyword evidence="9 10" id="KW-0326">Glycosidase</keyword>
<proteinExistence type="inferred from homology"/>
<reference evidence="12" key="1">
    <citation type="submission" date="2020-05" db="EMBL/GenBank/DDBJ databases">
        <authorList>
            <person name="Chiriac C."/>
            <person name="Salcher M."/>
            <person name="Ghai R."/>
            <person name="Kavagutti S V."/>
        </authorList>
    </citation>
    <scope>NUCLEOTIDE SEQUENCE</scope>
</reference>
<keyword evidence="8 10" id="KW-1035">Host cytoplasm</keyword>
<dbReference type="EC" id="3.2.1.17" evidence="10"/>
<dbReference type="InterPro" id="IPR051018">
    <property type="entry name" value="Bacteriophage_GH24"/>
</dbReference>
<dbReference type="InterPro" id="IPR023346">
    <property type="entry name" value="Lysozyme-like_dom_sf"/>
</dbReference>
<organism evidence="12">
    <name type="scientific">uncultured Caudovirales phage</name>
    <dbReference type="NCBI Taxonomy" id="2100421"/>
    <lineage>
        <taxon>Viruses</taxon>
        <taxon>Duplodnaviria</taxon>
        <taxon>Heunggongvirae</taxon>
        <taxon>Uroviricota</taxon>
        <taxon>Caudoviricetes</taxon>
        <taxon>Peduoviridae</taxon>
        <taxon>Maltschvirus</taxon>
        <taxon>Maltschvirus maltsch</taxon>
    </lineage>
</organism>
<sequence>MLNPSDEFYRLLKLFEGCKLSAYRCPANVITIGWGSVLDSKGNPFFMGAKITQAEADLLLKNEVIRKADFLNKELGKTVINQNQFDALLLFQYNCGNAALSRSGLFMKVKKNPNDPLIKNEFDKWNKIKGEASKGLTTRRAAEAKLYFTKYETKI</sequence>
<keyword evidence="6 10" id="KW-0204">Cytolysis</keyword>
<evidence type="ECO:0000256" key="4">
    <source>
        <dbReference type="ARBA" id="ARBA00022638"/>
    </source>
</evidence>
<dbReference type="GO" id="GO:0016998">
    <property type="term" value="P:cell wall macromolecule catabolic process"/>
    <property type="evidence" value="ECO:0007669"/>
    <property type="project" value="InterPro"/>
</dbReference>
<dbReference type="SUPFAM" id="SSF53955">
    <property type="entry name" value="Lysozyme-like"/>
    <property type="match status" value="1"/>
</dbReference>
<comment type="function">
    <text evidence="10">Endolysin with lysozyme activity that degrades host peptidoglycans and participates with the holin and spanin proteins in the sequential events which lead to the programmed host cell lysis releasing the mature viral particles. Once the holin has permeabilized the host cell membrane, the endolysin can reach the periplasm and break down the peptidoglycan layer.</text>
</comment>
<evidence type="ECO:0000256" key="11">
    <source>
        <dbReference type="RuleBase" id="RU003788"/>
    </source>
</evidence>
<dbReference type="Gene3D" id="1.10.530.40">
    <property type="match status" value="1"/>
</dbReference>
<dbReference type="HAMAP" id="MF_04110">
    <property type="entry name" value="ENDOLYSIN_T4"/>
    <property type="match status" value="1"/>
</dbReference>
<dbReference type="InterPro" id="IPR002196">
    <property type="entry name" value="Glyco_hydro_24"/>
</dbReference>
<evidence type="ECO:0000256" key="2">
    <source>
        <dbReference type="ARBA" id="ARBA00022529"/>
    </source>
</evidence>
<gene>
    <name evidence="12" type="ORF">UFOVP1384_36</name>
</gene>
<dbReference type="InterPro" id="IPR023347">
    <property type="entry name" value="Lysozyme_dom_sf"/>
</dbReference>
<evidence type="ECO:0000256" key="10">
    <source>
        <dbReference type="HAMAP-Rule" id="MF_04110"/>
    </source>
</evidence>
<dbReference type="GO" id="GO:0042742">
    <property type="term" value="P:defense response to bacterium"/>
    <property type="evidence" value="ECO:0007669"/>
    <property type="project" value="UniProtKB-KW"/>
</dbReference>
<dbReference type="InterPro" id="IPR033907">
    <property type="entry name" value="Endolysin_autolysin"/>
</dbReference>
<comment type="similarity">
    <text evidence="10 11">Belongs to the glycosyl hydrolase 24 family.</text>
</comment>
<dbReference type="GO" id="GO:0009253">
    <property type="term" value="P:peptidoglycan catabolic process"/>
    <property type="evidence" value="ECO:0007669"/>
    <property type="project" value="UniProtKB-UniRule"/>
</dbReference>
<evidence type="ECO:0000313" key="12">
    <source>
        <dbReference type="EMBL" id="CAB4204211.1"/>
    </source>
</evidence>
<evidence type="ECO:0000256" key="9">
    <source>
        <dbReference type="ARBA" id="ARBA00023295"/>
    </source>
</evidence>
<evidence type="ECO:0000256" key="1">
    <source>
        <dbReference type="ARBA" id="ARBA00000632"/>
    </source>
</evidence>
<keyword evidence="4 10" id="KW-0081">Bacteriolytic enzyme</keyword>
<comment type="catalytic activity">
    <reaction evidence="1 10 11">
        <text>Hydrolysis of (1-&gt;4)-beta-linkages between N-acetylmuramic acid and N-acetyl-D-glucosamine residues in a peptidoglycan and between N-acetyl-D-glucosamine residues in chitodextrins.</text>
        <dbReference type="EC" id="3.2.1.17"/>
    </reaction>
</comment>
<dbReference type="Pfam" id="PF00959">
    <property type="entry name" value="Phage_lysozyme"/>
    <property type="match status" value="1"/>
</dbReference>
<dbReference type="GO" id="GO:0003796">
    <property type="term" value="F:lysozyme activity"/>
    <property type="evidence" value="ECO:0007669"/>
    <property type="project" value="UniProtKB-UniRule"/>
</dbReference>
<feature type="active site" description="Proton donor/acceptor" evidence="10">
    <location>
        <position position="16"/>
    </location>
</feature>
<protein>
    <recommendedName>
        <fullName evidence="10">Endolysin</fullName>
        <ecNumber evidence="10">3.2.1.17</ecNumber>
    </recommendedName>
    <alternativeName>
        <fullName evidence="10">Lysis protein</fullName>
    </alternativeName>
    <alternativeName>
        <fullName evidence="10">Lysozyme</fullName>
    </alternativeName>
    <alternativeName>
        <fullName evidence="10">Muramidase</fullName>
    </alternativeName>
</protein>
<dbReference type="CDD" id="cd00737">
    <property type="entry name" value="lyz_endolysin_autolysin"/>
    <property type="match status" value="1"/>
</dbReference>